<dbReference type="EMBL" id="AENY02000003">
    <property type="protein sequence ID" value="EKP94501.1"/>
    <property type="molecule type" value="Genomic_DNA"/>
</dbReference>
<reference evidence="3" key="2">
    <citation type="submission" date="2012-10" db="EMBL/GenBank/DDBJ databases">
        <title>Improved high-quality draft of Thermaerobacter subterraneus C21, DSM 13965.</title>
        <authorList>
            <consortium name="DOE Joint Genome Institute"/>
            <person name="Eisen J."/>
            <person name="Huntemann M."/>
            <person name="Wei C.-L."/>
            <person name="Han J."/>
            <person name="Detter J.C."/>
            <person name="Han C."/>
            <person name="Tapia R."/>
            <person name="Chen A."/>
            <person name="Kyrpides N."/>
            <person name="Mavromatis K."/>
            <person name="Markowitz V."/>
            <person name="Szeto E."/>
            <person name="Ivanova N."/>
            <person name="Mikhailova N."/>
            <person name="Ovchinnikova G."/>
            <person name="Pagani I."/>
            <person name="Pati A."/>
            <person name="Goodwin L."/>
            <person name="Nordberg H.P."/>
            <person name="Cantor M.N."/>
            <person name="Hua S.X."/>
            <person name="Woyke T."/>
            <person name="Eisen J."/>
            <person name="Klenk H.-P."/>
        </authorList>
    </citation>
    <scope>NUCLEOTIDE SEQUENCE [LARGE SCALE GENOMIC DNA]</scope>
    <source>
        <strain evidence="3">DSM 13965</strain>
    </source>
</reference>
<dbReference type="AlphaFoldDB" id="K6QD27"/>
<dbReference type="SUPFAM" id="SSF51735">
    <property type="entry name" value="NAD(P)-binding Rossmann-fold domains"/>
    <property type="match status" value="1"/>
</dbReference>
<dbReference type="CDD" id="cd05233">
    <property type="entry name" value="SDR_c"/>
    <property type="match status" value="1"/>
</dbReference>
<comment type="similarity">
    <text evidence="1">Belongs to the short-chain dehydrogenases/reductases (SDR) family.</text>
</comment>
<dbReference type="PRINTS" id="PR00081">
    <property type="entry name" value="GDHRDH"/>
</dbReference>
<dbReference type="Gene3D" id="3.40.50.720">
    <property type="entry name" value="NAD(P)-binding Rossmann-like Domain"/>
    <property type="match status" value="1"/>
</dbReference>
<dbReference type="HOGENOM" id="CLU_010194_2_10_9"/>
<dbReference type="OrthoDB" id="9803333at2"/>
<accession>K6QD27</accession>
<comment type="caution">
    <text evidence="3">The sequence shown here is derived from an EMBL/GenBank/DDBJ whole genome shotgun (WGS) entry which is preliminary data.</text>
</comment>
<evidence type="ECO:0000256" key="1">
    <source>
        <dbReference type="ARBA" id="ARBA00006484"/>
    </source>
</evidence>
<dbReference type="Pfam" id="PF00106">
    <property type="entry name" value="adh_short"/>
    <property type="match status" value="1"/>
</dbReference>
<evidence type="ECO:0000313" key="3">
    <source>
        <dbReference type="EMBL" id="EKP94501.1"/>
    </source>
</evidence>
<protein>
    <submittedName>
        <fullName evidence="3">Short-chain alcohol dehydrogenase</fullName>
    </submittedName>
</protein>
<keyword evidence="4" id="KW-1185">Reference proteome</keyword>
<evidence type="ECO:0000256" key="2">
    <source>
        <dbReference type="ARBA" id="ARBA00023002"/>
    </source>
</evidence>
<dbReference type="Proteomes" id="UP000005710">
    <property type="component" value="Unassembled WGS sequence"/>
</dbReference>
<dbReference type="InterPro" id="IPR002347">
    <property type="entry name" value="SDR_fam"/>
</dbReference>
<dbReference type="eggNOG" id="COG4221">
    <property type="taxonomic scope" value="Bacteria"/>
</dbReference>
<organism evidence="3 4">
    <name type="scientific">Thermaerobacter subterraneus DSM 13965</name>
    <dbReference type="NCBI Taxonomy" id="867903"/>
    <lineage>
        <taxon>Bacteria</taxon>
        <taxon>Bacillati</taxon>
        <taxon>Bacillota</taxon>
        <taxon>Clostridia</taxon>
        <taxon>Eubacteriales</taxon>
        <taxon>Clostridiales Family XVII. Incertae Sedis</taxon>
        <taxon>Thermaerobacter</taxon>
    </lineage>
</organism>
<reference evidence="3" key="1">
    <citation type="submission" date="2010-10" db="EMBL/GenBank/DDBJ databases">
        <authorList>
            <consortium name="US DOE Joint Genome Institute (JGI-PGF)"/>
            <person name="Lucas S."/>
            <person name="Copeland A."/>
            <person name="Lapidus A."/>
            <person name="Bruce D."/>
            <person name="Goodwin L."/>
            <person name="Pitluck S."/>
            <person name="Kyrpides N."/>
            <person name="Mavromatis K."/>
            <person name="Detter J.C."/>
            <person name="Han C."/>
            <person name="Land M."/>
            <person name="Hauser L."/>
            <person name="Markowitz V."/>
            <person name="Cheng J.-F."/>
            <person name="Hugenholtz P."/>
            <person name="Woyke T."/>
            <person name="Wu D."/>
            <person name="Pukall R."/>
            <person name="Wahrenburg C."/>
            <person name="Brambilla E."/>
            <person name="Klenk H.-P."/>
            <person name="Eisen J.A."/>
        </authorList>
    </citation>
    <scope>NUCLEOTIDE SEQUENCE [LARGE SCALE GENOMIC DNA]</scope>
    <source>
        <strain evidence="3">DSM 13965</strain>
    </source>
</reference>
<dbReference type="PANTHER" id="PTHR43669:SF3">
    <property type="entry name" value="ALCOHOL DEHYDROGENASE, PUTATIVE (AFU_ORTHOLOGUE AFUA_3G03445)-RELATED"/>
    <property type="match status" value="1"/>
</dbReference>
<dbReference type="InterPro" id="IPR036291">
    <property type="entry name" value="NAD(P)-bd_dom_sf"/>
</dbReference>
<evidence type="ECO:0000313" key="4">
    <source>
        <dbReference type="Proteomes" id="UP000005710"/>
    </source>
</evidence>
<dbReference type="STRING" id="867903.ThesuDRAFT_02239"/>
<gene>
    <name evidence="3" type="ORF">ThesuDRAFT_02239</name>
</gene>
<dbReference type="PANTHER" id="PTHR43669">
    <property type="entry name" value="5-KETO-D-GLUCONATE 5-REDUCTASE"/>
    <property type="match status" value="1"/>
</dbReference>
<keyword evidence="2" id="KW-0560">Oxidoreductase</keyword>
<dbReference type="GO" id="GO:0016491">
    <property type="term" value="F:oxidoreductase activity"/>
    <property type="evidence" value="ECO:0007669"/>
    <property type="project" value="UniProtKB-KW"/>
</dbReference>
<proteinExistence type="inferred from homology"/>
<sequence>MPERELSGQVWVITGGAGAIAGSVARAFAAAGARLVLADVAGAALEARARELGAEFVPVDLTRAGEAEGLARQVQARMGRIDGLIHTVGTYAGGRVHEVDPAQYDRLFDLNVRTLFYCVRAVLPVMLEQEEGFIAGFASGPAWRGAGPRAALYAAAKGAVATFLQSLDEELREGQPPGSGGAPPSRGRIRVAVVYPMGVVDTPANRKAMPGADPAGWIDPGEIAAALLFAATRGPGGRLLELPVYPGR</sequence>
<name>K6QD27_9FIRM</name>
<dbReference type="RefSeq" id="WP_006904520.1">
    <property type="nucleotide sequence ID" value="NZ_JH976535.1"/>
</dbReference>